<dbReference type="EMBL" id="JAULSU010000005">
    <property type="protein sequence ID" value="KAK0617393.1"/>
    <property type="molecule type" value="Genomic_DNA"/>
</dbReference>
<sequence length="215" mass="23508">MSDNIPPGGDTYDFIFNYSLPCPPAVPLPGSTENFSTIPAANSRAPILSNYPEYQASWQIGRHHSNQNILGNLNRDRECFVKAAFLVNPDPQNGVPLGWLKFTGVFISPEYSVSFIFHDTLKALGYEPSLIAAKKVFNPRGGQFIPLGVTTLYIRLGASLDAEAFYINALVLGGKPEDAGAQFIMGKPDIQRILGTDWTPERCAALGIELSDKMN</sequence>
<dbReference type="AlphaFoldDB" id="A0AA40BXN5"/>
<evidence type="ECO:0000313" key="2">
    <source>
        <dbReference type="Proteomes" id="UP001175000"/>
    </source>
</evidence>
<comment type="caution">
    <text evidence="1">The sequence shown here is derived from an EMBL/GenBank/DDBJ whole genome shotgun (WGS) entry which is preliminary data.</text>
</comment>
<name>A0AA40BXN5_9PEZI</name>
<proteinExistence type="predicted"/>
<keyword evidence="2" id="KW-1185">Reference proteome</keyword>
<reference evidence="1" key="1">
    <citation type="submission" date="2023-06" db="EMBL/GenBank/DDBJ databases">
        <title>Genome-scale phylogeny and comparative genomics of the fungal order Sordariales.</title>
        <authorList>
            <consortium name="Lawrence Berkeley National Laboratory"/>
            <person name="Hensen N."/>
            <person name="Bonometti L."/>
            <person name="Westerberg I."/>
            <person name="Brannstrom I.O."/>
            <person name="Guillou S."/>
            <person name="Cros-Aarteil S."/>
            <person name="Calhoun S."/>
            <person name="Haridas S."/>
            <person name="Kuo A."/>
            <person name="Mondo S."/>
            <person name="Pangilinan J."/>
            <person name="Riley R."/>
            <person name="Labutti K."/>
            <person name="Andreopoulos B."/>
            <person name="Lipzen A."/>
            <person name="Chen C."/>
            <person name="Yanf M."/>
            <person name="Daum C."/>
            <person name="Ng V."/>
            <person name="Clum A."/>
            <person name="Steindorff A."/>
            <person name="Ohm R."/>
            <person name="Martin F."/>
            <person name="Silar P."/>
            <person name="Natvig D."/>
            <person name="Lalanne C."/>
            <person name="Gautier V."/>
            <person name="Ament-Velasquez S.L."/>
            <person name="Kruys A."/>
            <person name="Hutchinson M.I."/>
            <person name="Powell A.J."/>
            <person name="Barry K."/>
            <person name="Miller A.N."/>
            <person name="Grigoriev I.V."/>
            <person name="Debuchy R."/>
            <person name="Gladieux P."/>
            <person name="Thoren M.H."/>
            <person name="Johannesson H."/>
        </authorList>
    </citation>
    <scope>NUCLEOTIDE SEQUENCE</scope>
    <source>
        <strain evidence="1">CBS 606.72</strain>
    </source>
</reference>
<evidence type="ECO:0000313" key="1">
    <source>
        <dbReference type="EMBL" id="KAK0617393.1"/>
    </source>
</evidence>
<accession>A0AA40BXN5</accession>
<dbReference type="Proteomes" id="UP001175000">
    <property type="component" value="Unassembled WGS sequence"/>
</dbReference>
<gene>
    <name evidence="1" type="ORF">B0T14DRAFT_568897</name>
</gene>
<organism evidence="1 2">
    <name type="scientific">Immersiella caudata</name>
    <dbReference type="NCBI Taxonomy" id="314043"/>
    <lineage>
        <taxon>Eukaryota</taxon>
        <taxon>Fungi</taxon>
        <taxon>Dikarya</taxon>
        <taxon>Ascomycota</taxon>
        <taxon>Pezizomycotina</taxon>
        <taxon>Sordariomycetes</taxon>
        <taxon>Sordariomycetidae</taxon>
        <taxon>Sordariales</taxon>
        <taxon>Lasiosphaeriaceae</taxon>
        <taxon>Immersiella</taxon>
    </lineage>
</organism>
<protein>
    <submittedName>
        <fullName evidence="1">Uncharacterized protein</fullName>
    </submittedName>
</protein>